<keyword evidence="3" id="KW-1185">Reference proteome</keyword>
<protein>
    <recommendedName>
        <fullName evidence="4">Transcriptional regulator</fullName>
    </recommendedName>
</protein>
<evidence type="ECO:0008006" key="4">
    <source>
        <dbReference type="Google" id="ProtNLM"/>
    </source>
</evidence>
<evidence type="ECO:0000313" key="3">
    <source>
        <dbReference type="Proteomes" id="UP001595993"/>
    </source>
</evidence>
<dbReference type="Proteomes" id="UP001595993">
    <property type="component" value="Unassembled WGS sequence"/>
</dbReference>
<comment type="caution">
    <text evidence="2">The sequence shown here is derived from an EMBL/GenBank/DDBJ whole genome shotgun (WGS) entry which is preliminary data.</text>
</comment>
<sequence>MSQAVREVDDLSDSVSHETVASMLRGSVLPKWSKLQAVTWVLATWSIDRPDPDEIVRHMHRLWLAAQPDEVTDRTEQPLRSAKSHAATPARQDRPMALMDAAWPGKDMLDIEHLKGQTIVKRNSRHPFHRRIDELVAAAEAASTVEEARHAVRELRELLDLVFLAYARATSMLADDSAEAALDIGAYWGMFTASYVEAFTKIDQ</sequence>
<accession>A0ABV9FXY9</accession>
<evidence type="ECO:0000256" key="1">
    <source>
        <dbReference type="SAM" id="MobiDB-lite"/>
    </source>
</evidence>
<proteinExistence type="predicted"/>
<dbReference type="RefSeq" id="WP_381191519.1">
    <property type="nucleotide sequence ID" value="NZ_JBHSFE010000005.1"/>
</dbReference>
<evidence type="ECO:0000313" key="2">
    <source>
        <dbReference type="EMBL" id="MFC4606900.1"/>
    </source>
</evidence>
<organism evidence="2 3">
    <name type="scientific">Streptomyces maoxianensis</name>
    <dbReference type="NCBI Taxonomy" id="1459942"/>
    <lineage>
        <taxon>Bacteria</taxon>
        <taxon>Bacillati</taxon>
        <taxon>Actinomycetota</taxon>
        <taxon>Actinomycetes</taxon>
        <taxon>Kitasatosporales</taxon>
        <taxon>Streptomycetaceae</taxon>
        <taxon>Streptomyces</taxon>
    </lineage>
</organism>
<gene>
    <name evidence="2" type="ORF">ACFO9E_03535</name>
</gene>
<feature type="region of interest" description="Disordered" evidence="1">
    <location>
        <begin position="70"/>
        <end position="91"/>
    </location>
</feature>
<reference evidence="3" key="1">
    <citation type="journal article" date="2019" name="Int. J. Syst. Evol. Microbiol.">
        <title>The Global Catalogue of Microorganisms (GCM) 10K type strain sequencing project: providing services to taxonomists for standard genome sequencing and annotation.</title>
        <authorList>
            <consortium name="The Broad Institute Genomics Platform"/>
            <consortium name="The Broad Institute Genome Sequencing Center for Infectious Disease"/>
            <person name="Wu L."/>
            <person name="Ma J."/>
        </authorList>
    </citation>
    <scope>NUCLEOTIDE SEQUENCE [LARGE SCALE GENOMIC DNA]</scope>
    <source>
        <strain evidence="3">CGMCC 4.7139</strain>
    </source>
</reference>
<dbReference type="EMBL" id="JBHSFE010000005">
    <property type="protein sequence ID" value="MFC4606900.1"/>
    <property type="molecule type" value="Genomic_DNA"/>
</dbReference>
<name>A0ABV9FXY9_9ACTN</name>